<dbReference type="InterPro" id="IPR001474">
    <property type="entry name" value="GTP_CycHdrlase_I"/>
</dbReference>
<dbReference type="EMBL" id="PJNB01000001">
    <property type="protein sequence ID" value="PKW13856.1"/>
    <property type="molecule type" value="Genomic_DNA"/>
</dbReference>
<dbReference type="Proteomes" id="UP000233786">
    <property type="component" value="Unassembled WGS sequence"/>
</dbReference>
<dbReference type="Gene3D" id="2.170.16.10">
    <property type="entry name" value="Hedgehog/Intein (Hint) domain"/>
    <property type="match status" value="1"/>
</dbReference>
<keyword evidence="6" id="KW-0342">GTP-binding</keyword>
<dbReference type="SUPFAM" id="SSF51294">
    <property type="entry name" value="Hedgehog/intein (Hint) domain"/>
    <property type="match status" value="1"/>
</dbReference>
<evidence type="ECO:0000256" key="6">
    <source>
        <dbReference type="HAMAP-Rule" id="MF_00223"/>
    </source>
</evidence>
<dbReference type="InterPro" id="IPR018234">
    <property type="entry name" value="GTP_CycHdrlase_I_CS"/>
</dbReference>
<dbReference type="NCBIfam" id="NF006826">
    <property type="entry name" value="PRK09347.1-3"/>
    <property type="match status" value="1"/>
</dbReference>
<dbReference type="PANTHER" id="PTHR11109">
    <property type="entry name" value="GTP CYCLOHYDROLASE I"/>
    <property type="match status" value="1"/>
</dbReference>
<evidence type="ECO:0000259" key="8">
    <source>
        <dbReference type="SMART" id="SM00306"/>
    </source>
</evidence>
<keyword evidence="6" id="KW-0862">Zinc</keyword>
<evidence type="ECO:0000256" key="2">
    <source>
        <dbReference type="ARBA" id="ARBA00005080"/>
    </source>
</evidence>
<dbReference type="Pfam" id="PF01227">
    <property type="entry name" value="GTP_cyclohydroI"/>
    <property type="match status" value="2"/>
</dbReference>
<keyword evidence="5 6" id="KW-0378">Hydrolase</keyword>
<evidence type="ECO:0000256" key="7">
    <source>
        <dbReference type="SAM" id="MobiDB-lite"/>
    </source>
</evidence>
<comment type="catalytic activity">
    <reaction evidence="1 6">
        <text>GTP + H2O = 7,8-dihydroneopterin 3'-triphosphate + formate + H(+)</text>
        <dbReference type="Rhea" id="RHEA:17473"/>
        <dbReference type="ChEBI" id="CHEBI:15377"/>
        <dbReference type="ChEBI" id="CHEBI:15378"/>
        <dbReference type="ChEBI" id="CHEBI:15740"/>
        <dbReference type="ChEBI" id="CHEBI:37565"/>
        <dbReference type="ChEBI" id="CHEBI:58462"/>
        <dbReference type="EC" id="3.5.4.16"/>
    </reaction>
</comment>
<organism evidence="9 10">
    <name type="scientific">Saccharopolyspora spinosa</name>
    <dbReference type="NCBI Taxonomy" id="60894"/>
    <lineage>
        <taxon>Bacteria</taxon>
        <taxon>Bacillati</taxon>
        <taxon>Actinomycetota</taxon>
        <taxon>Actinomycetes</taxon>
        <taxon>Pseudonocardiales</taxon>
        <taxon>Pseudonocardiaceae</taxon>
        <taxon>Saccharopolyspora</taxon>
    </lineage>
</organism>
<evidence type="ECO:0000256" key="3">
    <source>
        <dbReference type="ARBA" id="ARBA00008085"/>
    </source>
</evidence>
<dbReference type="GO" id="GO:0008270">
    <property type="term" value="F:zinc ion binding"/>
    <property type="evidence" value="ECO:0007669"/>
    <property type="project" value="UniProtKB-UniRule"/>
</dbReference>
<comment type="subunit">
    <text evidence="6">Homopolymer.</text>
</comment>
<dbReference type="AlphaFoldDB" id="A0A2N3XT32"/>
<dbReference type="SUPFAM" id="SSF55620">
    <property type="entry name" value="Tetrahydrobiopterin biosynthesis enzymes-like"/>
    <property type="match status" value="2"/>
</dbReference>
<dbReference type="CDD" id="cd00081">
    <property type="entry name" value="Hint"/>
    <property type="match status" value="1"/>
</dbReference>
<keyword evidence="6" id="KW-0547">Nucleotide-binding</keyword>
<dbReference type="HAMAP" id="MF_00223">
    <property type="entry name" value="FolE"/>
    <property type="match status" value="1"/>
</dbReference>
<dbReference type="InterPro" id="IPR043134">
    <property type="entry name" value="GTP-CH-I_N"/>
</dbReference>
<feature type="binding site" evidence="6">
    <location>
        <position position="497"/>
    </location>
    <ligand>
        <name>Zn(2+)</name>
        <dbReference type="ChEBI" id="CHEBI:29105"/>
    </ligand>
</feature>
<feature type="binding site" evidence="6">
    <location>
        <position position="424"/>
    </location>
    <ligand>
        <name>Zn(2+)</name>
        <dbReference type="ChEBI" id="CHEBI:29105"/>
    </ligand>
</feature>
<dbReference type="FunFam" id="1.10.286.10:FF:000001">
    <property type="entry name" value="GTP cyclohydrolase 1"/>
    <property type="match status" value="1"/>
</dbReference>
<evidence type="ECO:0000256" key="1">
    <source>
        <dbReference type="ARBA" id="ARBA00001052"/>
    </source>
</evidence>
<dbReference type="Gene3D" id="3.30.1130.10">
    <property type="match status" value="1"/>
</dbReference>
<dbReference type="PROSITE" id="PS00860">
    <property type="entry name" value="GTP_CYCLOHYDROL_1_2"/>
    <property type="match status" value="1"/>
</dbReference>
<comment type="caution">
    <text evidence="9">The sequence shown here is derived from an EMBL/GenBank/DDBJ whole genome shotgun (WGS) entry which is preliminary data.</text>
</comment>
<dbReference type="UniPathway" id="UPA00848">
    <property type="reaction ID" value="UER00151"/>
</dbReference>
<dbReference type="GO" id="GO:0006729">
    <property type="term" value="P:tetrahydrobiopterin biosynthetic process"/>
    <property type="evidence" value="ECO:0007669"/>
    <property type="project" value="TreeGrafter"/>
</dbReference>
<dbReference type="GO" id="GO:0003934">
    <property type="term" value="F:GTP cyclohydrolase I activity"/>
    <property type="evidence" value="ECO:0007669"/>
    <property type="project" value="UniProtKB-UniRule"/>
</dbReference>
<dbReference type="GO" id="GO:0006730">
    <property type="term" value="P:one-carbon metabolic process"/>
    <property type="evidence" value="ECO:0007669"/>
    <property type="project" value="UniProtKB-UniRule"/>
</dbReference>
<dbReference type="FunFam" id="3.30.1130.10:FF:000001">
    <property type="entry name" value="GTP cyclohydrolase 1"/>
    <property type="match status" value="1"/>
</dbReference>
<evidence type="ECO:0000256" key="5">
    <source>
        <dbReference type="ARBA" id="ARBA00022801"/>
    </source>
</evidence>
<comment type="similarity">
    <text evidence="3 6">Belongs to the GTP cyclohydrolase I family.</text>
</comment>
<dbReference type="Gene3D" id="1.10.286.10">
    <property type="match status" value="1"/>
</dbReference>
<feature type="region of interest" description="Disordered" evidence="7">
    <location>
        <begin position="1"/>
        <end position="20"/>
    </location>
</feature>
<dbReference type="InterPro" id="IPR043133">
    <property type="entry name" value="GTP-CH-I_C/QueF"/>
</dbReference>
<dbReference type="GO" id="GO:0005525">
    <property type="term" value="F:GTP binding"/>
    <property type="evidence" value="ECO:0007669"/>
    <property type="project" value="UniProtKB-KW"/>
</dbReference>
<dbReference type="GO" id="GO:0005737">
    <property type="term" value="C:cytoplasm"/>
    <property type="evidence" value="ECO:0007669"/>
    <property type="project" value="TreeGrafter"/>
</dbReference>
<dbReference type="InterPro" id="IPR003587">
    <property type="entry name" value="Hint_dom_N"/>
</dbReference>
<dbReference type="SMART" id="SM00306">
    <property type="entry name" value="HintN"/>
    <property type="match status" value="1"/>
</dbReference>
<reference evidence="9" key="1">
    <citation type="submission" date="2017-12" db="EMBL/GenBank/DDBJ databases">
        <title>Sequencing the genomes of 1000 Actinobacteria strains.</title>
        <authorList>
            <person name="Klenk H.-P."/>
        </authorList>
    </citation>
    <scope>NUCLEOTIDE SEQUENCE [LARGE SCALE GENOMIC DNA]</scope>
    <source>
        <strain evidence="9">DSM 44228</strain>
    </source>
</reference>
<keyword evidence="4 6" id="KW-0554">One-carbon metabolism</keyword>
<dbReference type="InterPro" id="IPR036844">
    <property type="entry name" value="Hint_dom_sf"/>
</dbReference>
<evidence type="ECO:0000256" key="4">
    <source>
        <dbReference type="ARBA" id="ARBA00022563"/>
    </source>
</evidence>
<dbReference type="PANTHER" id="PTHR11109:SF7">
    <property type="entry name" value="GTP CYCLOHYDROLASE 1"/>
    <property type="match status" value="1"/>
</dbReference>
<accession>A0A2N3XT32</accession>
<dbReference type="GO" id="GO:0046654">
    <property type="term" value="P:tetrahydrofolate biosynthetic process"/>
    <property type="evidence" value="ECO:0007669"/>
    <property type="project" value="UniProtKB-UniRule"/>
</dbReference>
<dbReference type="EC" id="3.5.4.16" evidence="6"/>
<proteinExistence type="inferred from homology"/>
<gene>
    <name evidence="6" type="primary">folE</name>
    <name evidence="9" type="ORF">A8926_1423</name>
</gene>
<name>A0A2N3XT32_SACSN</name>
<evidence type="ECO:0000313" key="9">
    <source>
        <dbReference type="EMBL" id="PKW13856.1"/>
    </source>
</evidence>
<evidence type="ECO:0000313" key="10">
    <source>
        <dbReference type="Proteomes" id="UP000233786"/>
    </source>
</evidence>
<protein>
    <recommendedName>
        <fullName evidence="6">GTP cyclohydrolase 1</fullName>
        <ecNumber evidence="6">3.5.4.16</ecNumber>
    </recommendedName>
    <alternativeName>
        <fullName evidence="6">GTP cyclohydrolase I</fullName>
        <shortName evidence="6">GTP-CH-I</shortName>
    </alternativeName>
</protein>
<dbReference type="InterPro" id="IPR027434">
    <property type="entry name" value="Homing_endonucl"/>
</dbReference>
<feature type="binding site" evidence="6">
    <location>
        <position position="427"/>
    </location>
    <ligand>
        <name>Zn(2+)</name>
        <dbReference type="ChEBI" id="CHEBI:29105"/>
    </ligand>
</feature>
<dbReference type="InterPro" id="IPR020602">
    <property type="entry name" value="GTP_CycHdrlase_I_dom"/>
</dbReference>
<dbReference type="Gene3D" id="3.10.28.10">
    <property type="entry name" value="Homing endonucleases"/>
    <property type="match status" value="1"/>
</dbReference>
<comment type="pathway">
    <text evidence="2 6">Cofactor biosynthesis; 7,8-dihydroneopterin triphosphate biosynthesis; 7,8-dihydroneopterin triphosphate from GTP: step 1/1.</text>
</comment>
<dbReference type="STRING" id="994479.GCA_000194155_04134"/>
<sequence>MTSTVDEPIGAGGDSRPDGSFHIPQFDHARAEAAVRELLLAAGEDPDREGLRDTPARVARAYHELFAGLYTNPDEVLDKTFDEAHEELVLVRDIPVYSQCVPSKQTVNLVGGAKPARDVRIGDRFWTLVDGKVEQTEVVEVSSHQKRELVEVVTEKGRFQVTPDHPLATPQGWQEAKDVAGTYIEWTPPKKLCRQRWQPKIGYEFGYALGALCSDGTVGDHYVSLVVNDRDVAKNFAYALDQAFGTDAAIEEIERPSGHLQRQVEGFRVRVVSSYLADLVRQYVGGDAHHQRQRFPRVVMSNETTFRGFLDGCVDGDGCRMSSRRFRVITGRNVPFLDDIARVISARFTPSLTQASELYVSDDWILRHGFAQESHRTDLIESQWVKVESVRSLEASGAEPYTVHSFKCDPHPTFLINGHLTHNCEHHLLPFHGVAHIGYIPNEMGRVTGLSKLARLVDLYAKRPQVQERLTSQVADALVRRLEPRGVIVVIDAEHLCMGMRGVRKAGSTTTTSAVRGQFRSSASSRSEALSLIRGR</sequence>
<feature type="domain" description="Hint" evidence="8">
    <location>
        <begin position="98"/>
        <end position="189"/>
    </location>
</feature>
<keyword evidence="10" id="KW-1185">Reference proteome</keyword>
<keyword evidence="6" id="KW-0479">Metal-binding</keyword>